<keyword evidence="1" id="KW-0547">Nucleotide-binding</keyword>
<dbReference type="PROSITE" id="PS00211">
    <property type="entry name" value="ABC_TRANSPORTER_1"/>
    <property type="match status" value="2"/>
</dbReference>
<sequence length="611" mass="71961">MALVSISNLGKYFPENKIFEDLSFSISENEKIGLIGKNGSGKTTLFKIIAGKIEPSKGKVHKAKNISIGYLSQKFNLKESGTVHDELIKMFTHLNEVYEKIQKVSLELKRDNTKKAELQNLMDKYERLGGYRYETKIKQVMGGLNILQFKDRKIRTLSGGEKVRVALAKVLVQEPDLILLDEPTNHLDLKSINWLGEFIKKTKSAVFLISHNRYLLKNSITKIAEIVNKDIKIYRGNYDFYKKKKQNDLEYRKKRYKKQKKKVEKLKAYIRKYKAGNRATMAKSREKMLEKISLIDKPGKFEYNVELNFNNFEDSGNDILKINSLDVENLFSIKELNVFKNDKIGIIGKNGCGKTTLLNTIIDGNKNISYGKNLKISYFRQNLDFFDEDIHMVDYLNEKYFLDEDEAREYLGYFDFSQDEAFKIIRNLSGGERARFKLLDMILESPNLIIMDEPTNHLDINFLEVLEEGLKKFKGTLIVVSHDLFFLKNVINKLWFMNNKKIKEIKYDVEKFLDNFSYTSTSKKTMTNNSSKKDYKKQKKQRNRRKQMKRRLKVYENKIENIEKSIKELENKMQNNHSPNKLEELYLEKEKKHKKLLDMMEKWEYIKEKLD</sequence>
<dbReference type="Pfam" id="PF12848">
    <property type="entry name" value="ABC_tran_Xtn"/>
    <property type="match status" value="1"/>
</dbReference>
<dbReference type="InterPro" id="IPR051309">
    <property type="entry name" value="ABCF_ATPase"/>
</dbReference>
<name>A0A5D0MBW8_9BACT</name>
<dbReference type="InterPro" id="IPR027417">
    <property type="entry name" value="P-loop_NTPase"/>
</dbReference>
<dbReference type="InterPro" id="IPR003593">
    <property type="entry name" value="AAA+_ATPase"/>
</dbReference>
<accession>A0A5D0MBW8</accession>
<keyword evidence="2 6" id="KW-0067">ATP-binding</keyword>
<evidence type="ECO:0000256" key="3">
    <source>
        <dbReference type="SAM" id="Coils"/>
    </source>
</evidence>
<dbReference type="SUPFAM" id="SSF52540">
    <property type="entry name" value="P-loop containing nucleoside triphosphate hydrolases"/>
    <property type="match status" value="2"/>
</dbReference>
<dbReference type="CDD" id="cd03221">
    <property type="entry name" value="ABCF_EF-3"/>
    <property type="match status" value="2"/>
</dbReference>
<dbReference type="Proteomes" id="UP000324143">
    <property type="component" value="Unassembled WGS sequence"/>
</dbReference>
<feature type="coiled-coil region" evidence="3">
    <location>
        <begin position="101"/>
        <end position="128"/>
    </location>
</feature>
<dbReference type="EMBL" id="VSIX01000045">
    <property type="protein sequence ID" value="TYB31214.1"/>
    <property type="molecule type" value="Genomic_DNA"/>
</dbReference>
<comment type="caution">
    <text evidence="6">The sequence shown here is derived from an EMBL/GenBank/DDBJ whole genome shotgun (WGS) entry which is preliminary data.</text>
</comment>
<dbReference type="InterPro" id="IPR017871">
    <property type="entry name" value="ABC_transporter-like_CS"/>
</dbReference>
<evidence type="ECO:0000313" key="6">
    <source>
        <dbReference type="EMBL" id="TYB31214.1"/>
    </source>
</evidence>
<feature type="region of interest" description="Disordered" evidence="4">
    <location>
        <begin position="523"/>
        <end position="549"/>
    </location>
</feature>
<evidence type="ECO:0000313" key="7">
    <source>
        <dbReference type="Proteomes" id="UP000324143"/>
    </source>
</evidence>
<evidence type="ECO:0000256" key="2">
    <source>
        <dbReference type="ARBA" id="ARBA00022840"/>
    </source>
</evidence>
<dbReference type="Gene3D" id="3.40.50.300">
    <property type="entry name" value="P-loop containing nucleotide triphosphate hydrolases"/>
    <property type="match status" value="2"/>
</dbReference>
<dbReference type="Pfam" id="PF00005">
    <property type="entry name" value="ABC_tran"/>
    <property type="match status" value="2"/>
</dbReference>
<feature type="compositionally biased region" description="Basic residues" evidence="4">
    <location>
        <begin position="534"/>
        <end position="549"/>
    </location>
</feature>
<dbReference type="SMART" id="SM00382">
    <property type="entry name" value="AAA"/>
    <property type="match status" value="2"/>
</dbReference>
<evidence type="ECO:0000256" key="1">
    <source>
        <dbReference type="ARBA" id="ARBA00022741"/>
    </source>
</evidence>
<reference evidence="6" key="1">
    <citation type="submission" date="2019-08" db="EMBL/GenBank/DDBJ databases">
        <title>Genomic characterization of a novel candidate phylum (ARYD3) from a high temperature, high salinity tertiary oil reservoir in north central Oklahoma, USA.</title>
        <authorList>
            <person name="Youssef N.H."/>
            <person name="Yadav A."/>
            <person name="Elshahed M.S."/>
        </authorList>
    </citation>
    <scope>NUCLEOTIDE SEQUENCE [LARGE SCALE GENOMIC DNA]</scope>
    <source>
        <strain evidence="6">ARYD3</strain>
    </source>
</reference>
<gene>
    <name evidence="6" type="ORF">FXF47_05115</name>
</gene>
<feature type="domain" description="ABC transporter" evidence="5">
    <location>
        <begin position="4"/>
        <end position="253"/>
    </location>
</feature>
<dbReference type="PROSITE" id="PS50893">
    <property type="entry name" value="ABC_TRANSPORTER_2"/>
    <property type="match status" value="2"/>
</dbReference>
<dbReference type="AlphaFoldDB" id="A0A5D0MBW8"/>
<feature type="domain" description="ABC transporter" evidence="5">
    <location>
        <begin position="314"/>
        <end position="524"/>
    </location>
</feature>
<protein>
    <submittedName>
        <fullName evidence="6">ABC-F family ATP-binding cassette domain-containing protein</fullName>
    </submittedName>
</protein>
<evidence type="ECO:0000259" key="5">
    <source>
        <dbReference type="PROSITE" id="PS50893"/>
    </source>
</evidence>
<dbReference type="InterPro" id="IPR032781">
    <property type="entry name" value="ABC_tran_Xtn"/>
</dbReference>
<organism evidence="6 7">
    <name type="scientific">Candidatus Mcinerneyibacterium aminivorans</name>
    <dbReference type="NCBI Taxonomy" id="2703815"/>
    <lineage>
        <taxon>Bacteria</taxon>
        <taxon>Candidatus Macinerneyibacteriota</taxon>
        <taxon>Candidatus Mcinerneyibacteria</taxon>
        <taxon>Candidatus Mcinerneyibacteriales</taxon>
        <taxon>Candidatus Mcinerneyibacteriaceae</taxon>
        <taxon>Candidatus Mcinerneyibacterium</taxon>
    </lineage>
</organism>
<evidence type="ECO:0000256" key="4">
    <source>
        <dbReference type="SAM" id="MobiDB-lite"/>
    </source>
</evidence>
<dbReference type="PANTHER" id="PTHR42855:SF2">
    <property type="entry name" value="DRUG RESISTANCE ABC TRANSPORTER,ATP-BINDING PROTEIN"/>
    <property type="match status" value="1"/>
</dbReference>
<dbReference type="GO" id="GO:0005524">
    <property type="term" value="F:ATP binding"/>
    <property type="evidence" value="ECO:0007669"/>
    <property type="project" value="UniProtKB-KW"/>
</dbReference>
<dbReference type="GO" id="GO:0016887">
    <property type="term" value="F:ATP hydrolysis activity"/>
    <property type="evidence" value="ECO:0007669"/>
    <property type="project" value="InterPro"/>
</dbReference>
<dbReference type="PANTHER" id="PTHR42855">
    <property type="entry name" value="ABC TRANSPORTER ATP-BINDING SUBUNIT"/>
    <property type="match status" value="1"/>
</dbReference>
<dbReference type="FunFam" id="3.40.50.300:FF:000011">
    <property type="entry name" value="Putative ABC transporter ATP-binding component"/>
    <property type="match status" value="1"/>
</dbReference>
<proteinExistence type="predicted"/>
<keyword evidence="7" id="KW-1185">Reference proteome</keyword>
<dbReference type="InterPro" id="IPR003439">
    <property type="entry name" value="ABC_transporter-like_ATP-bd"/>
</dbReference>
<keyword evidence="3" id="KW-0175">Coiled coil</keyword>